<gene>
    <name evidence="2" type="ORF">GWI33_017663</name>
</gene>
<dbReference type="Proteomes" id="UP000625711">
    <property type="component" value="Unassembled WGS sequence"/>
</dbReference>
<proteinExistence type="predicted"/>
<feature type="compositionally biased region" description="Gly residues" evidence="1">
    <location>
        <begin position="32"/>
        <end position="41"/>
    </location>
</feature>
<evidence type="ECO:0000256" key="1">
    <source>
        <dbReference type="SAM" id="MobiDB-lite"/>
    </source>
</evidence>
<dbReference type="EMBL" id="JAACXV010014244">
    <property type="protein sequence ID" value="KAF7269298.1"/>
    <property type="molecule type" value="Genomic_DNA"/>
</dbReference>
<sequence>MKSKQTIKNNKSTWPLIKNRSKSELDPEGKKGPGVVGVFGGRGRREARERRRREKDEGLFLPVRFAHLIEL</sequence>
<feature type="compositionally biased region" description="Basic and acidic residues" evidence="1">
    <location>
        <begin position="21"/>
        <end position="31"/>
    </location>
</feature>
<evidence type="ECO:0000313" key="3">
    <source>
        <dbReference type="Proteomes" id="UP000625711"/>
    </source>
</evidence>
<reference evidence="2" key="1">
    <citation type="submission" date="2020-08" db="EMBL/GenBank/DDBJ databases">
        <title>Genome sequencing and assembly of the red palm weevil Rhynchophorus ferrugineus.</title>
        <authorList>
            <person name="Dias G.B."/>
            <person name="Bergman C.M."/>
            <person name="Manee M."/>
        </authorList>
    </citation>
    <scope>NUCLEOTIDE SEQUENCE</scope>
    <source>
        <strain evidence="2">AA-2017</strain>
        <tissue evidence="2">Whole larva</tissue>
    </source>
</reference>
<organism evidence="2 3">
    <name type="scientific">Rhynchophorus ferrugineus</name>
    <name type="common">Red palm weevil</name>
    <name type="synonym">Curculio ferrugineus</name>
    <dbReference type="NCBI Taxonomy" id="354439"/>
    <lineage>
        <taxon>Eukaryota</taxon>
        <taxon>Metazoa</taxon>
        <taxon>Ecdysozoa</taxon>
        <taxon>Arthropoda</taxon>
        <taxon>Hexapoda</taxon>
        <taxon>Insecta</taxon>
        <taxon>Pterygota</taxon>
        <taxon>Neoptera</taxon>
        <taxon>Endopterygota</taxon>
        <taxon>Coleoptera</taxon>
        <taxon>Polyphaga</taxon>
        <taxon>Cucujiformia</taxon>
        <taxon>Curculionidae</taxon>
        <taxon>Dryophthorinae</taxon>
        <taxon>Rhynchophorus</taxon>
    </lineage>
</organism>
<accession>A0A834HY04</accession>
<feature type="compositionally biased region" description="Basic and acidic residues" evidence="1">
    <location>
        <begin position="43"/>
        <end position="53"/>
    </location>
</feature>
<dbReference type="AlphaFoldDB" id="A0A834HY04"/>
<keyword evidence="3" id="KW-1185">Reference proteome</keyword>
<feature type="region of interest" description="Disordered" evidence="1">
    <location>
        <begin position="1"/>
        <end position="53"/>
    </location>
</feature>
<comment type="caution">
    <text evidence="2">The sequence shown here is derived from an EMBL/GenBank/DDBJ whole genome shotgun (WGS) entry which is preliminary data.</text>
</comment>
<feature type="compositionally biased region" description="Polar residues" evidence="1">
    <location>
        <begin position="1"/>
        <end position="13"/>
    </location>
</feature>
<name>A0A834HY04_RHYFE</name>
<evidence type="ECO:0000313" key="2">
    <source>
        <dbReference type="EMBL" id="KAF7269298.1"/>
    </source>
</evidence>
<protein>
    <submittedName>
        <fullName evidence="2">Uncharacterized protein</fullName>
    </submittedName>
</protein>